<dbReference type="GO" id="GO:0003676">
    <property type="term" value="F:nucleic acid binding"/>
    <property type="evidence" value="ECO:0007669"/>
    <property type="project" value="InterPro"/>
</dbReference>
<dbReference type="AlphaFoldDB" id="A0A382H312"/>
<dbReference type="InterPro" id="IPR011856">
    <property type="entry name" value="tRNA_endonuc-like_dom_sf"/>
</dbReference>
<dbReference type="InterPro" id="IPR003509">
    <property type="entry name" value="UPF0102_YraN-like"/>
</dbReference>
<dbReference type="EMBL" id="UINC01058834">
    <property type="protein sequence ID" value="SVB81552.1"/>
    <property type="molecule type" value="Genomic_DNA"/>
</dbReference>
<sequence>MSRNRISRKCTARPGSHHLALGLWGESRAVRDYRRDGYRIVARNWRGRAGEIDVILVGHGVVVFCEVKARSSDRFGSPFDAVDRRRRERLRRAAAEWLSGPGLEHAGFPVRFDVVGVLPDRLDRMEGAF</sequence>
<protein>
    <submittedName>
        <fullName evidence="1">Uncharacterized protein</fullName>
    </submittedName>
</protein>
<dbReference type="PANTHER" id="PTHR34039:SF1">
    <property type="entry name" value="UPF0102 PROTEIN YRAN"/>
    <property type="match status" value="1"/>
</dbReference>
<proteinExistence type="inferred from homology"/>
<dbReference type="Gene3D" id="3.40.1350.10">
    <property type="match status" value="1"/>
</dbReference>
<dbReference type="InterPro" id="IPR011335">
    <property type="entry name" value="Restrct_endonuc-II-like"/>
</dbReference>
<accession>A0A382H312</accession>
<dbReference type="Pfam" id="PF02021">
    <property type="entry name" value="UPF0102"/>
    <property type="match status" value="1"/>
</dbReference>
<dbReference type="CDD" id="cd20736">
    <property type="entry name" value="PoNe_Nuclease"/>
    <property type="match status" value="1"/>
</dbReference>
<dbReference type="SUPFAM" id="SSF52980">
    <property type="entry name" value="Restriction endonuclease-like"/>
    <property type="match status" value="1"/>
</dbReference>
<name>A0A382H312_9ZZZZ</name>
<organism evidence="1">
    <name type="scientific">marine metagenome</name>
    <dbReference type="NCBI Taxonomy" id="408172"/>
    <lineage>
        <taxon>unclassified sequences</taxon>
        <taxon>metagenomes</taxon>
        <taxon>ecological metagenomes</taxon>
    </lineage>
</organism>
<evidence type="ECO:0000313" key="1">
    <source>
        <dbReference type="EMBL" id="SVB81552.1"/>
    </source>
</evidence>
<dbReference type="HAMAP" id="MF_00048">
    <property type="entry name" value="UPF0102"/>
    <property type="match status" value="1"/>
</dbReference>
<reference evidence="1" key="1">
    <citation type="submission" date="2018-05" db="EMBL/GenBank/DDBJ databases">
        <authorList>
            <person name="Lanie J.A."/>
            <person name="Ng W.-L."/>
            <person name="Kazmierczak K.M."/>
            <person name="Andrzejewski T.M."/>
            <person name="Davidsen T.M."/>
            <person name="Wayne K.J."/>
            <person name="Tettelin H."/>
            <person name="Glass J.I."/>
            <person name="Rusch D."/>
            <person name="Podicherti R."/>
            <person name="Tsui H.-C.T."/>
            <person name="Winkler M.E."/>
        </authorList>
    </citation>
    <scope>NUCLEOTIDE SEQUENCE</scope>
</reference>
<gene>
    <name evidence="1" type="ORF">METZ01_LOCUS234406</name>
</gene>
<dbReference type="NCBIfam" id="NF009154">
    <property type="entry name" value="PRK12497.3-3"/>
    <property type="match status" value="1"/>
</dbReference>
<dbReference type="PANTHER" id="PTHR34039">
    <property type="entry name" value="UPF0102 PROTEIN YRAN"/>
    <property type="match status" value="1"/>
</dbReference>